<comment type="caution">
    <text evidence="2">The sequence shown here is derived from an EMBL/GenBank/DDBJ whole genome shotgun (WGS) entry which is preliminary data.</text>
</comment>
<organism evidence="2 3">
    <name type="scientific">Petrolisthes cinctipes</name>
    <name type="common">Flat porcelain crab</name>
    <dbReference type="NCBI Taxonomy" id="88211"/>
    <lineage>
        <taxon>Eukaryota</taxon>
        <taxon>Metazoa</taxon>
        <taxon>Ecdysozoa</taxon>
        <taxon>Arthropoda</taxon>
        <taxon>Crustacea</taxon>
        <taxon>Multicrustacea</taxon>
        <taxon>Malacostraca</taxon>
        <taxon>Eumalacostraca</taxon>
        <taxon>Eucarida</taxon>
        <taxon>Decapoda</taxon>
        <taxon>Pleocyemata</taxon>
        <taxon>Anomura</taxon>
        <taxon>Galatheoidea</taxon>
        <taxon>Porcellanidae</taxon>
        <taxon>Petrolisthes</taxon>
    </lineage>
</organism>
<feature type="region of interest" description="Disordered" evidence="1">
    <location>
        <begin position="39"/>
        <end position="203"/>
    </location>
</feature>
<sequence>MAKPPPHSNRKGINAALDIVEDTLSALQERVRQQETLKRVHVGTNTVPVSAGDSISSTSGKHKKLLQPTYKETSVLVKRNLRSNKGRRKGQHDTHGDRQVRPQKRSDKTNKPDRDDTLTDRDKAESVSGRNSKACPCRHKSKHTSCSRKRNYREKEALDDSSPVASTRGRRDRLPEKKQQGTAYPQGKSKSKKNGRKEAVTSHHFAQPTLTSRLRGELVTQMERQGNKENIIKMPFIPCGSKGKSHHLGVLVQQQLGHLKTVPYSQLLTHAPPHLQASSTLQPLHTQAPHKCGHLQQKRKVKGSGESSSGEEAVTEEMVKRALNNLHHHLDQSAQDSQKP</sequence>
<feature type="compositionally biased region" description="Basic and acidic residues" evidence="1">
    <location>
        <begin position="91"/>
        <end position="125"/>
    </location>
</feature>
<dbReference type="Proteomes" id="UP001286313">
    <property type="component" value="Unassembled WGS sequence"/>
</dbReference>
<proteinExistence type="predicted"/>
<reference evidence="2" key="1">
    <citation type="submission" date="2023-10" db="EMBL/GenBank/DDBJ databases">
        <title>Genome assemblies of two species of porcelain crab, Petrolisthes cinctipes and Petrolisthes manimaculis (Anomura: Porcellanidae).</title>
        <authorList>
            <person name="Angst P."/>
        </authorList>
    </citation>
    <scope>NUCLEOTIDE SEQUENCE</scope>
    <source>
        <strain evidence="2">PB745_01</strain>
        <tissue evidence="2">Gill</tissue>
    </source>
</reference>
<feature type="region of interest" description="Disordered" evidence="1">
    <location>
        <begin position="286"/>
        <end position="340"/>
    </location>
</feature>
<keyword evidence="3" id="KW-1185">Reference proteome</keyword>
<gene>
    <name evidence="2" type="ORF">Pcinc_022751</name>
</gene>
<dbReference type="AlphaFoldDB" id="A0AAE1FH51"/>
<evidence type="ECO:0000313" key="3">
    <source>
        <dbReference type="Proteomes" id="UP001286313"/>
    </source>
</evidence>
<protein>
    <submittedName>
        <fullName evidence="2">Uncharacterized protein</fullName>
    </submittedName>
</protein>
<feature type="compositionally biased region" description="Basic residues" evidence="1">
    <location>
        <begin position="291"/>
        <end position="302"/>
    </location>
</feature>
<evidence type="ECO:0000256" key="1">
    <source>
        <dbReference type="SAM" id="MobiDB-lite"/>
    </source>
</evidence>
<name>A0AAE1FH51_PETCI</name>
<feature type="compositionally biased region" description="Polar residues" evidence="1">
    <location>
        <begin position="43"/>
        <end position="59"/>
    </location>
</feature>
<accession>A0AAE1FH51</accession>
<feature type="compositionally biased region" description="Basic residues" evidence="1">
    <location>
        <begin position="79"/>
        <end position="90"/>
    </location>
</feature>
<feature type="compositionally biased region" description="Basic residues" evidence="1">
    <location>
        <begin position="136"/>
        <end position="152"/>
    </location>
</feature>
<dbReference type="EMBL" id="JAWQEG010002410">
    <property type="protein sequence ID" value="KAK3872148.1"/>
    <property type="molecule type" value="Genomic_DNA"/>
</dbReference>
<evidence type="ECO:0000313" key="2">
    <source>
        <dbReference type="EMBL" id="KAK3872148.1"/>
    </source>
</evidence>